<evidence type="ECO:0000313" key="1">
    <source>
        <dbReference type="EMBL" id="EKS37769.1"/>
    </source>
</evidence>
<evidence type="ECO:0000313" key="2">
    <source>
        <dbReference type="Proteomes" id="UP000001095"/>
    </source>
</evidence>
<dbReference type="EMBL" id="AGWY01000007">
    <property type="protein sequence ID" value="EKS37769.1"/>
    <property type="molecule type" value="Genomic_DNA"/>
</dbReference>
<keyword evidence="2" id="KW-1185">Reference proteome</keyword>
<reference evidence="1 2" key="1">
    <citation type="submission" date="2012-04" db="EMBL/GenBank/DDBJ databases">
        <title>The Genome Sequence of Afipia clevelandensis ATCC 49720.</title>
        <authorList>
            <consortium name="The Broad Institute Genome Sequencing Platform"/>
            <person name="Earl A."/>
            <person name="Ward D."/>
            <person name="Feldgarden M."/>
            <person name="Gevers D."/>
            <person name="Huys G."/>
            <person name="Walker B."/>
            <person name="Young S.K."/>
            <person name="Zeng Q."/>
            <person name="Gargeya S."/>
            <person name="Fitzgerald M."/>
            <person name="Haas B."/>
            <person name="Abouelleil A."/>
            <person name="Alvarado L."/>
            <person name="Arachchi H.M."/>
            <person name="Berlin A."/>
            <person name="Chapman S.B."/>
            <person name="Goldberg J."/>
            <person name="Griggs A."/>
            <person name="Gujja S."/>
            <person name="Hansen M."/>
            <person name="Howarth C."/>
            <person name="Imamovic A."/>
            <person name="Larimer J."/>
            <person name="McCowen C."/>
            <person name="Montmayeur A."/>
            <person name="Murphy C."/>
            <person name="Neiman D."/>
            <person name="Pearson M."/>
            <person name="Priest M."/>
            <person name="Roberts A."/>
            <person name="Saif S."/>
            <person name="Shea T."/>
            <person name="Sisk P."/>
            <person name="Sykes S."/>
            <person name="Wortman J."/>
            <person name="Nusbaum C."/>
            <person name="Birren B."/>
        </authorList>
    </citation>
    <scope>NUCLEOTIDE SEQUENCE [LARGE SCALE GENOMIC DNA]</scope>
    <source>
        <strain evidence="1 2">ATCC 49720</strain>
    </source>
</reference>
<organism evidence="1 2">
    <name type="scientific">Afipia clevelandensis ATCC 49720</name>
    <dbReference type="NCBI Taxonomy" id="883079"/>
    <lineage>
        <taxon>Bacteria</taxon>
        <taxon>Pseudomonadati</taxon>
        <taxon>Pseudomonadota</taxon>
        <taxon>Alphaproteobacteria</taxon>
        <taxon>Hyphomicrobiales</taxon>
        <taxon>Nitrobacteraceae</taxon>
        <taxon>Afipia</taxon>
    </lineage>
</organism>
<accession>K8PAK0</accession>
<comment type="caution">
    <text evidence="1">The sequence shown here is derived from an EMBL/GenBank/DDBJ whole genome shotgun (WGS) entry which is preliminary data.</text>
</comment>
<gene>
    <name evidence="1" type="ORF">HMPREF9696_01719</name>
</gene>
<protein>
    <submittedName>
        <fullName evidence="1">Uncharacterized protein</fullName>
    </submittedName>
</protein>
<name>K8PAK0_9BRAD</name>
<dbReference type="Proteomes" id="UP000001095">
    <property type="component" value="Unassembled WGS sequence"/>
</dbReference>
<proteinExistence type="predicted"/>
<dbReference type="AlphaFoldDB" id="K8PAK0"/>
<dbReference type="HOGENOM" id="CLU_3354123_0_0_5"/>
<sequence>MSYAVDLVGVFGVRLIHQVALYQKASPRMGLGMGLA</sequence>